<evidence type="ECO:0000256" key="1">
    <source>
        <dbReference type="SAM" id="SignalP"/>
    </source>
</evidence>
<name>A0ABR4MJN8_9PEZI</name>
<dbReference type="RefSeq" id="XP_070859674.1">
    <property type="nucleotide sequence ID" value="XM_071000750.1"/>
</dbReference>
<feature type="chain" id="PRO_5047406157" evidence="1">
    <location>
        <begin position="24"/>
        <end position="280"/>
    </location>
</feature>
<keyword evidence="1" id="KW-0732">Signal</keyword>
<reference evidence="2 3" key="1">
    <citation type="submission" date="2020-05" db="EMBL/GenBank/DDBJ databases">
        <title>Ceratocystis lukuohia genome.</title>
        <authorList>
            <person name="Harrington T.C."/>
            <person name="Kim K."/>
            <person name="Mayers C.G."/>
        </authorList>
    </citation>
    <scope>NUCLEOTIDE SEQUENCE [LARGE SCALE GENOMIC DNA]</scope>
    <source>
        <strain evidence="2 3">C4212</strain>
    </source>
</reference>
<keyword evidence="3" id="KW-1185">Reference proteome</keyword>
<feature type="signal peptide" evidence="1">
    <location>
        <begin position="1"/>
        <end position="23"/>
    </location>
</feature>
<gene>
    <name evidence="2" type="ORF">HOO65_040831</name>
</gene>
<evidence type="ECO:0000313" key="3">
    <source>
        <dbReference type="Proteomes" id="UP001610728"/>
    </source>
</evidence>
<evidence type="ECO:0000313" key="2">
    <source>
        <dbReference type="EMBL" id="KAL2888494.1"/>
    </source>
</evidence>
<dbReference type="EMBL" id="JABSNW010000004">
    <property type="protein sequence ID" value="KAL2888494.1"/>
    <property type="molecule type" value="Genomic_DNA"/>
</dbReference>
<sequence>MFLFHLTSLCLSLLFFTAQPIQAAGKSVEFTIPTTSNPTSKQYLEEHGYSLCDITDDNSGFKTYSLYYGTSYSDTVQDLALHVGLNTERKVTTIFNNNLEHEAYREGYLELDEIFHSLCLSQNIDFNRMEWIVMDVYDRDVNAAIRHYRGNNHLTDKAQIRVTPKDMDWSTFSTMRYYETAAKMVPGKEIDRILVIQQERQMYGGTFQAAIVETMWFSFKSPMSQDGATSVDPADAHAAELVAEDNLKAAVQIAKTAFEAHVKALLEHTAQIYAGTYVDN</sequence>
<comment type="caution">
    <text evidence="2">The sequence shown here is derived from an EMBL/GenBank/DDBJ whole genome shotgun (WGS) entry which is preliminary data.</text>
</comment>
<dbReference type="GeneID" id="98118607"/>
<organism evidence="2 3">
    <name type="scientific">Ceratocystis lukuohia</name>
    <dbReference type="NCBI Taxonomy" id="2019550"/>
    <lineage>
        <taxon>Eukaryota</taxon>
        <taxon>Fungi</taxon>
        <taxon>Dikarya</taxon>
        <taxon>Ascomycota</taxon>
        <taxon>Pezizomycotina</taxon>
        <taxon>Sordariomycetes</taxon>
        <taxon>Hypocreomycetidae</taxon>
        <taxon>Microascales</taxon>
        <taxon>Ceratocystidaceae</taxon>
        <taxon>Ceratocystis</taxon>
    </lineage>
</organism>
<protein>
    <submittedName>
        <fullName evidence="2">Uncharacterized protein</fullName>
    </submittedName>
</protein>
<proteinExistence type="predicted"/>
<dbReference type="Proteomes" id="UP001610728">
    <property type="component" value="Unassembled WGS sequence"/>
</dbReference>
<accession>A0ABR4MJN8</accession>